<evidence type="ECO:0000313" key="7">
    <source>
        <dbReference type="EMBL" id="MPN18183.1"/>
    </source>
</evidence>
<protein>
    <recommendedName>
        <fullName evidence="3">UDP-glucose 4-epimerase</fullName>
        <ecNumber evidence="3">5.1.3.2</ecNumber>
    </recommendedName>
</protein>
<evidence type="ECO:0000256" key="1">
    <source>
        <dbReference type="ARBA" id="ARBA00000083"/>
    </source>
</evidence>
<dbReference type="GO" id="GO:0005829">
    <property type="term" value="C:cytosol"/>
    <property type="evidence" value="ECO:0007669"/>
    <property type="project" value="TreeGrafter"/>
</dbReference>
<dbReference type="EMBL" id="VSSQ01065467">
    <property type="protein sequence ID" value="MPN18183.1"/>
    <property type="molecule type" value="Genomic_DNA"/>
</dbReference>
<evidence type="ECO:0000256" key="4">
    <source>
        <dbReference type="ARBA" id="ARBA00023027"/>
    </source>
</evidence>
<gene>
    <name evidence="7" type="primary">lnpD_12</name>
    <name evidence="7" type="ORF">SDC9_165541</name>
</gene>
<dbReference type="Pfam" id="PF16363">
    <property type="entry name" value="GDP_Man_Dehyd"/>
    <property type="match status" value="1"/>
</dbReference>
<evidence type="ECO:0000256" key="2">
    <source>
        <dbReference type="ARBA" id="ARBA00001911"/>
    </source>
</evidence>
<proteinExistence type="predicted"/>
<dbReference type="SUPFAM" id="SSF51735">
    <property type="entry name" value="NAD(P)-binding Rossmann-fold domains"/>
    <property type="match status" value="1"/>
</dbReference>
<evidence type="ECO:0000256" key="5">
    <source>
        <dbReference type="ARBA" id="ARBA00023235"/>
    </source>
</evidence>
<sequence>MDKIKETEGVGIYNLGTGVGYSVLDLVHNFEEANSVEIPYVIVERRPGDVATCYADATKAKEELGWTAQKTLADMCRDSWNWQKNNPNGYE</sequence>
<dbReference type="InterPro" id="IPR036291">
    <property type="entry name" value="NAD(P)-bd_dom_sf"/>
</dbReference>
<dbReference type="GO" id="GO:0003978">
    <property type="term" value="F:UDP-glucose 4-epimerase activity"/>
    <property type="evidence" value="ECO:0007669"/>
    <property type="project" value="UniProtKB-EC"/>
</dbReference>
<organism evidence="7">
    <name type="scientific">bioreactor metagenome</name>
    <dbReference type="NCBI Taxonomy" id="1076179"/>
    <lineage>
        <taxon>unclassified sequences</taxon>
        <taxon>metagenomes</taxon>
        <taxon>ecological metagenomes</taxon>
    </lineage>
</organism>
<dbReference type="AlphaFoldDB" id="A0A645G244"/>
<reference evidence="7" key="1">
    <citation type="submission" date="2019-08" db="EMBL/GenBank/DDBJ databases">
        <authorList>
            <person name="Kucharzyk K."/>
            <person name="Murdoch R.W."/>
            <person name="Higgins S."/>
            <person name="Loffler F."/>
        </authorList>
    </citation>
    <scope>NUCLEOTIDE SEQUENCE</scope>
</reference>
<feature type="domain" description="NAD(P)-binding" evidence="6">
    <location>
        <begin position="26"/>
        <end position="78"/>
    </location>
</feature>
<dbReference type="PANTHER" id="PTHR43725">
    <property type="entry name" value="UDP-GLUCOSE 4-EPIMERASE"/>
    <property type="match status" value="1"/>
</dbReference>
<dbReference type="EC" id="5.1.3.2" evidence="3"/>
<evidence type="ECO:0000259" key="6">
    <source>
        <dbReference type="Pfam" id="PF16363"/>
    </source>
</evidence>
<dbReference type="InterPro" id="IPR016040">
    <property type="entry name" value="NAD(P)-bd_dom"/>
</dbReference>
<comment type="cofactor">
    <cofactor evidence="2">
        <name>NAD(+)</name>
        <dbReference type="ChEBI" id="CHEBI:57540"/>
    </cofactor>
</comment>
<name>A0A645G244_9ZZZZ</name>
<accession>A0A645G244</accession>
<dbReference type="PANTHER" id="PTHR43725:SF47">
    <property type="entry name" value="UDP-GLUCOSE 4-EPIMERASE"/>
    <property type="match status" value="1"/>
</dbReference>
<keyword evidence="5 7" id="KW-0413">Isomerase</keyword>
<comment type="catalytic activity">
    <reaction evidence="1">
        <text>UDP-alpha-D-glucose = UDP-alpha-D-galactose</text>
        <dbReference type="Rhea" id="RHEA:22168"/>
        <dbReference type="ChEBI" id="CHEBI:58885"/>
        <dbReference type="ChEBI" id="CHEBI:66914"/>
        <dbReference type="EC" id="5.1.3.2"/>
    </reaction>
</comment>
<dbReference type="GO" id="GO:0005996">
    <property type="term" value="P:monosaccharide metabolic process"/>
    <property type="evidence" value="ECO:0007669"/>
    <property type="project" value="TreeGrafter"/>
</dbReference>
<dbReference type="Gene3D" id="3.90.25.10">
    <property type="entry name" value="UDP-galactose 4-epimerase, domain 1"/>
    <property type="match status" value="1"/>
</dbReference>
<keyword evidence="4" id="KW-0520">NAD</keyword>
<evidence type="ECO:0000256" key="3">
    <source>
        <dbReference type="ARBA" id="ARBA00013189"/>
    </source>
</evidence>
<comment type="caution">
    <text evidence="7">The sequence shown here is derived from an EMBL/GenBank/DDBJ whole genome shotgun (WGS) entry which is preliminary data.</text>
</comment>